<evidence type="ECO:0000313" key="4">
    <source>
        <dbReference type="Proteomes" id="UP000279236"/>
    </source>
</evidence>
<name>A0A427XKL6_9TREE</name>
<dbReference type="GeneID" id="39586031"/>
<dbReference type="RefSeq" id="XP_028474586.1">
    <property type="nucleotide sequence ID" value="XM_028617279.1"/>
</dbReference>
<dbReference type="Proteomes" id="UP000279236">
    <property type="component" value="Unassembled WGS sequence"/>
</dbReference>
<evidence type="ECO:0000256" key="2">
    <source>
        <dbReference type="SAM" id="MobiDB-lite"/>
    </source>
</evidence>
<evidence type="ECO:0000256" key="1">
    <source>
        <dbReference type="SAM" id="Coils"/>
    </source>
</evidence>
<protein>
    <submittedName>
        <fullName evidence="3">Uncharacterized protein</fullName>
    </submittedName>
</protein>
<reference evidence="3 4" key="1">
    <citation type="submission" date="2018-11" db="EMBL/GenBank/DDBJ databases">
        <title>Genome sequence of Apiotrichum porosum DSM 27194.</title>
        <authorList>
            <person name="Aliyu H."/>
            <person name="Gorte O."/>
            <person name="Ochsenreither K."/>
        </authorList>
    </citation>
    <scope>NUCLEOTIDE SEQUENCE [LARGE SCALE GENOMIC DNA]</scope>
    <source>
        <strain evidence="3 4">DSM 27194</strain>
    </source>
</reference>
<gene>
    <name evidence="3" type="ORF">EHS24_001488</name>
</gene>
<evidence type="ECO:0000313" key="3">
    <source>
        <dbReference type="EMBL" id="RSH79439.1"/>
    </source>
</evidence>
<dbReference type="EMBL" id="RSCE01000010">
    <property type="protein sequence ID" value="RSH79439.1"/>
    <property type="molecule type" value="Genomic_DNA"/>
</dbReference>
<feature type="compositionally biased region" description="Low complexity" evidence="2">
    <location>
        <begin position="359"/>
        <end position="373"/>
    </location>
</feature>
<comment type="caution">
    <text evidence="3">The sequence shown here is derived from an EMBL/GenBank/DDBJ whole genome shotgun (WGS) entry which is preliminary data.</text>
</comment>
<feature type="compositionally biased region" description="Basic and acidic residues" evidence="2">
    <location>
        <begin position="402"/>
        <end position="419"/>
    </location>
</feature>
<organism evidence="3 4">
    <name type="scientific">Apiotrichum porosum</name>
    <dbReference type="NCBI Taxonomy" id="105984"/>
    <lineage>
        <taxon>Eukaryota</taxon>
        <taxon>Fungi</taxon>
        <taxon>Dikarya</taxon>
        <taxon>Basidiomycota</taxon>
        <taxon>Agaricomycotina</taxon>
        <taxon>Tremellomycetes</taxon>
        <taxon>Trichosporonales</taxon>
        <taxon>Trichosporonaceae</taxon>
        <taxon>Apiotrichum</taxon>
    </lineage>
</organism>
<keyword evidence="4" id="KW-1185">Reference proteome</keyword>
<proteinExistence type="predicted"/>
<feature type="coiled-coil region" evidence="1">
    <location>
        <begin position="256"/>
        <end position="304"/>
    </location>
</feature>
<feature type="region of interest" description="Disordered" evidence="2">
    <location>
        <begin position="357"/>
        <end position="426"/>
    </location>
</feature>
<dbReference type="AlphaFoldDB" id="A0A427XKL6"/>
<keyword evidence="1" id="KW-0175">Coiled coil</keyword>
<accession>A0A427XKL6</accession>
<sequence>MELPIAILLWFSGTSWCLYKWIGRAYTACEAPKGGWPFSQRQELTSTASAYGFGVVLDLVGSNFGSDAALLAQTACVPFQLTFGTLGWLYDQIPTANGSTPNATLLSGSTNFSSQQYSLVPTTPTTRSSLALATYLRTAQWYTVNDCVKLLEKQWATMSAKLDWVVDQTPPEVVATVKQYVWVGFVAVAAIASIWRYHKVSHPWHALSLLLAGAGFVGQKRYTNTRFTSHDLATLLLLLVLVDKVFTLLRGNGKDVQVLQTRIIELEDRTNTLEGQLENLQRSLDLLRSEMHGASERADRLASRCLDATPHITHRPSLHGLQLATPAPTAPSEPDPEAHWHDDEESKDALQFVIAAHRTPSSPASTGTSTASDTNKRTRIPRRAKDRGVEKRRAMQGGRGTSSDRARDAREARKARADSLAEEMLA</sequence>
<feature type="region of interest" description="Disordered" evidence="2">
    <location>
        <begin position="312"/>
        <end position="344"/>
    </location>
</feature>